<organism evidence="1 2">
    <name type="scientific">Arenimonas terrae</name>
    <dbReference type="NCBI Taxonomy" id="2546226"/>
    <lineage>
        <taxon>Bacteria</taxon>
        <taxon>Pseudomonadati</taxon>
        <taxon>Pseudomonadota</taxon>
        <taxon>Gammaproteobacteria</taxon>
        <taxon>Lysobacterales</taxon>
        <taxon>Lysobacteraceae</taxon>
        <taxon>Arenimonas</taxon>
    </lineage>
</organism>
<proteinExistence type="predicted"/>
<evidence type="ECO:0000313" key="1">
    <source>
        <dbReference type="EMBL" id="TNJ32687.1"/>
    </source>
</evidence>
<dbReference type="GO" id="GO:0090313">
    <property type="term" value="P:regulation of protein targeting to membrane"/>
    <property type="evidence" value="ECO:0007669"/>
    <property type="project" value="TreeGrafter"/>
</dbReference>
<dbReference type="InterPro" id="IPR008023">
    <property type="entry name" value="DUF748"/>
</dbReference>
<comment type="caution">
    <text evidence="1">The sequence shown here is derived from an EMBL/GenBank/DDBJ whole genome shotgun (WGS) entry which is preliminary data.</text>
</comment>
<dbReference type="PANTHER" id="PTHR30441">
    <property type="entry name" value="DUF748 DOMAIN-CONTAINING PROTEIN"/>
    <property type="match status" value="1"/>
</dbReference>
<reference evidence="1 2" key="1">
    <citation type="submission" date="2019-03" db="EMBL/GenBank/DDBJ databases">
        <title>Arenimonas daejeonensis sp. nov., isolated from compost.</title>
        <authorList>
            <person name="Jeon C.O."/>
        </authorList>
    </citation>
    <scope>NUCLEOTIDE SEQUENCE [LARGE SCALE GENOMIC DNA]</scope>
    <source>
        <strain evidence="1 2">R29</strain>
    </source>
</reference>
<dbReference type="PANTHER" id="PTHR30441:SF8">
    <property type="entry name" value="DUF748 DOMAIN-CONTAINING PROTEIN"/>
    <property type="match status" value="1"/>
</dbReference>
<dbReference type="OrthoDB" id="9757969at2"/>
<keyword evidence="2" id="KW-1185">Reference proteome</keyword>
<dbReference type="InterPro" id="IPR052894">
    <property type="entry name" value="AsmA-related"/>
</dbReference>
<dbReference type="Proteomes" id="UP000305760">
    <property type="component" value="Unassembled WGS sequence"/>
</dbReference>
<evidence type="ECO:0000313" key="2">
    <source>
        <dbReference type="Proteomes" id="UP000305760"/>
    </source>
</evidence>
<gene>
    <name evidence="1" type="ORF">E1B00_14910</name>
</gene>
<dbReference type="AlphaFoldDB" id="A0A5C4RPX1"/>
<dbReference type="GO" id="GO:0005886">
    <property type="term" value="C:plasma membrane"/>
    <property type="evidence" value="ECO:0007669"/>
    <property type="project" value="TreeGrafter"/>
</dbReference>
<name>A0A5C4RPX1_9GAMM</name>
<dbReference type="RefSeq" id="WP_139450266.1">
    <property type="nucleotide sequence ID" value="NZ_SMDR01000005.1"/>
</dbReference>
<sequence>MPPWLKRKRVWIPAALALALLVYAALGFWWAPRLVREAIVERGGAALGVPVAVGEVQVHPFTFELTVRDLVVADPQQPLLALERLYLDFELASLWRGAWTFETVRLVGPFARAIVRPDGSLNLADLVPPSPPQVQDEPLPALDIGRLIVSRGRINFADRSRRQQPEKVLAPVQFELAGFRTTPEGGGFTLSAASEAGERFDWTGRLSLAPVASQGEFRIRALEARGLWEFLSEQLPFEFGGGEFDLAGTYDFSLDGGTRFEASLPAIQGRDLALREVGGRDDWVAVPRLTAEGTRLSWTTGRIEMAAFTLDGMQVQAWREADGGFNLARLFGGEAVPEASAAAPKAAVAVDADPAVARTPGEAVQAAAPEWTLRLQRFAITGARLDVEDRAVSPAVRFDLQPVSLTATGLSLALDQPLPVTLQATLDGTTTLAGEGQLTLSPLSADLQLALTGLALPKLQPYLADVAAVDLDSGTLAARGQLVLAPPQAAPWLSFRGEAAVDGLRAVDRAQKQELVSWQRLELAGLDYTMAPDALHVRSLTARRPFLRAVIAPDQSFNIARVMSPDAGGASLPAVAVPTAAPTTAPAMSVRVDELRLVAGTLSFADQFIQPNFQAHIESLDGRIRGLSSAPDRRAQVDLAGFVVNKFSPVTIRGELNPFRYDQHTDLTLAFRNIDLPVFNPYSGRYAGFAIAKGKLSTELQYRIRDRQLEAGHHVVLDQLEWGDATDSQDKVSLPIRLATSLLKNRDGVIDLDLPVTGSLDDPKFRVGPVVWQVVKNLVVKIVTAPFAFLGSLFEGAEDAQFVVFAPGDGALSPEQAQALAALAKGLAERPQLRIEVPAGGVPALDAQALAQRRLDAALAALAKVPEGEVFALDGLEPGARVDLLRDLYKQRFDQRAKIPDPAEPPAEADRAARKALREAHEQAWLSAELLAKFAPAEAEVSALAQSRALAIQEALLAGGELDPTRVFVTGVKPLDAKDGQVSIELALE</sequence>
<accession>A0A5C4RPX1</accession>
<dbReference type="Pfam" id="PF05359">
    <property type="entry name" value="DUF748"/>
    <property type="match status" value="2"/>
</dbReference>
<dbReference type="EMBL" id="SMDR01000005">
    <property type="protein sequence ID" value="TNJ32687.1"/>
    <property type="molecule type" value="Genomic_DNA"/>
</dbReference>
<protein>
    <submittedName>
        <fullName evidence="1">DUF748 domain-containing protein</fullName>
    </submittedName>
</protein>